<feature type="transmembrane region" description="Helical" evidence="1">
    <location>
        <begin position="88"/>
        <end position="106"/>
    </location>
</feature>
<evidence type="ECO:0000313" key="3">
    <source>
        <dbReference type="EMBL" id="HGY09682.1"/>
    </source>
</evidence>
<feature type="transmembrane region" description="Helical" evidence="1">
    <location>
        <begin position="12"/>
        <end position="33"/>
    </location>
</feature>
<dbReference type="InterPro" id="IPR043128">
    <property type="entry name" value="Rev_trsase/Diguanyl_cyclase"/>
</dbReference>
<dbReference type="AlphaFoldDB" id="A0A7C4VKU3"/>
<gene>
    <name evidence="3" type="ORF">ENK37_06485</name>
</gene>
<accession>A0A7C4VKU3</accession>
<evidence type="ECO:0000259" key="2">
    <source>
        <dbReference type="PROSITE" id="PS50887"/>
    </source>
</evidence>
<comment type="caution">
    <text evidence="3">The sequence shown here is derived from an EMBL/GenBank/DDBJ whole genome shotgun (WGS) entry which is preliminary data.</text>
</comment>
<dbReference type="PANTHER" id="PTHR45138">
    <property type="entry name" value="REGULATORY COMPONENTS OF SENSORY TRANSDUCTION SYSTEM"/>
    <property type="match status" value="1"/>
</dbReference>
<organism evidence="3">
    <name type="scientific">Oceanithermus profundus</name>
    <dbReference type="NCBI Taxonomy" id="187137"/>
    <lineage>
        <taxon>Bacteria</taxon>
        <taxon>Thermotogati</taxon>
        <taxon>Deinococcota</taxon>
        <taxon>Deinococci</taxon>
        <taxon>Thermales</taxon>
        <taxon>Thermaceae</taxon>
        <taxon>Oceanithermus</taxon>
    </lineage>
</organism>
<dbReference type="SUPFAM" id="SSF55073">
    <property type="entry name" value="Nucleotide cyclase"/>
    <property type="match status" value="1"/>
</dbReference>
<feature type="transmembrane region" description="Helical" evidence="1">
    <location>
        <begin position="39"/>
        <end position="58"/>
    </location>
</feature>
<dbReference type="SMART" id="SM00267">
    <property type="entry name" value="GGDEF"/>
    <property type="match status" value="1"/>
</dbReference>
<dbReference type="GO" id="GO:0043709">
    <property type="term" value="P:cell adhesion involved in single-species biofilm formation"/>
    <property type="evidence" value="ECO:0007669"/>
    <property type="project" value="TreeGrafter"/>
</dbReference>
<reference evidence="3" key="1">
    <citation type="journal article" date="2020" name="mSystems">
        <title>Genome- and Community-Level Interaction Insights into Carbon Utilization and Element Cycling Functions of Hydrothermarchaeota in Hydrothermal Sediment.</title>
        <authorList>
            <person name="Zhou Z."/>
            <person name="Liu Y."/>
            <person name="Xu W."/>
            <person name="Pan J."/>
            <person name="Luo Z.H."/>
            <person name="Li M."/>
        </authorList>
    </citation>
    <scope>NUCLEOTIDE SEQUENCE [LARGE SCALE GENOMIC DNA]</scope>
    <source>
        <strain evidence="3">HyVt-570</strain>
    </source>
</reference>
<dbReference type="PANTHER" id="PTHR45138:SF9">
    <property type="entry name" value="DIGUANYLATE CYCLASE DGCM-RELATED"/>
    <property type="match status" value="1"/>
</dbReference>
<dbReference type="CDD" id="cd01949">
    <property type="entry name" value="GGDEF"/>
    <property type="match status" value="1"/>
</dbReference>
<dbReference type="GO" id="GO:1902201">
    <property type="term" value="P:negative regulation of bacterial-type flagellum-dependent cell motility"/>
    <property type="evidence" value="ECO:0007669"/>
    <property type="project" value="TreeGrafter"/>
</dbReference>
<dbReference type="InterPro" id="IPR050469">
    <property type="entry name" value="Diguanylate_Cyclase"/>
</dbReference>
<dbReference type="NCBIfam" id="TIGR00254">
    <property type="entry name" value="GGDEF"/>
    <property type="match status" value="1"/>
</dbReference>
<dbReference type="GO" id="GO:0052621">
    <property type="term" value="F:diguanylate cyclase activity"/>
    <property type="evidence" value="ECO:0007669"/>
    <property type="project" value="TreeGrafter"/>
</dbReference>
<dbReference type="EMBL" id="DRPZ01000174">
    <property type="protein sequence ID" value="HGY09682.1"/>
    <property type="molecule type" value="Genomic_DNA"/>
</dbReference>
<sequence length="325" mass="36825">MRLQRLRPNEWRIHVFSRGAVALFVGVLTWLGVLEMDPSTYGFLILGFLGYVVLVWRAARRAGAWLDWFSLAFDVMALMTVLQLSGRTASPLIVLVYLWLFAKLTMNVRQADAATVYMLAASGLLVLWLGTWGDERWGLFMSFQLLAVVIFVVISQTLLGERRRNERDPLTQVLHRGAGLERLVEKMKRNEPFDLAFIDLKGFKWINDTYGHAVGDEVLSGLAGRLLGCVRDQDLVIRYGGDEFLVVGPERKLKERLARLFSEPVSTSRGRIQAKGDIGVVTWEPDNEESLDALLARADAAMYRMKYTEPREDPHEARGGRPQRA</sequence>
<dbReference type="GO" id="GO:0005886">
    <property type="term" value="C:plasma membrane"/>
    <property type="evidence" value="ECO:0007669"/>
    <property type="project" value="TreeGrafter"/>
</dbReference>
<keyword evidence="1" id="KW-0472">Membrane</keyword>
<name>A0A7C4VKU3_9DEIN</name>
<dbReference type="Proteomes" id="UP000885759">
    <property type="component" value="Unassembled WGS sequence"/>
</dbReference>
<evidence type="ECO:0000256" key="1">
    <source>
        <dbReference type="SAM" id="Phobius"/>
    </source>
</evidence>
<feature type="transmembrane region" description="Helical" evidence="1">
    <location>
        <begin position="113"/>
        <end position="131"/>
    </location>
</feature>
<keyword evidence="1" id="KW-1133">Transmembrane helix</keyword>
<dbReference type="InterPro" id="IPR029787">
    <property type="entry name" value="Nucleotide_cyclase"/>
</dbReference>
<protein>
    <submittedName>
        <fullName evidence="3">Sensor domain-containing diguanylate cyclase</fullName>
    </submittedName>
</protein>
<keyword evidence="1" id="KW-0812">Transmembrane</keyword>
<feature type="transmembrane region" description="Helical" evidence="1">
    <location>
        <begin position="137"/>
        <end position="159"/>
    </location>
</feature>
<feature type="domain" description="GGDEF" evidence="2">
    <location>
        <begin position="191"/>
        <end position="325"/>
    </location>
</feature>
<dbReference type="InterPro" id="IPR000160">
    <property type="entry name" value="GGDEF_dom"/>
</dbReference>
<proteinExistence type="predicted"/>
<dbReference type="Gene3D" id="3.30.70.270">
    <property type="match status" value="1"/>
</dbReference>
<dbReference type="Pfam" id="PF00990">
    <property type="entry name" value="GGDEF"/>
    <property type="match status" value="1"/>
</dbReference>
<dbReference type="PROSITE" id="PS50887">
    <property type="entry name" value="GGDEF"/>
    <property type="match status" value="1"/>
</dbReference>